<dbReference type="AlphaFoldDB" id="A0A366K205"/>
<dbReference type="EMBL" id="QNSF01000002">
    <property type="protein sequence ID" value="RBP95714.1"/>
    <property type="molecule type" value="Genomic_DNA"/>
</dbReference>
<reference evidence="1 2" key="1">
    <citation type="submission" date="2018-06" db="EMBL/GenBank/DDBJ databases">
        <title>Freshwater and sediment microbial communities from various areas in North America, analyzing microbe dynamics in response to fracking.</title>
        <authorList>
            <person name="Lamendella R."/>
        </authorList>
    </citation>
    <scope>NUCLEOTIDE SEQUENCE [LARGE SCALE GENOMIC DNA]</scope>
    <source>
        <strain evidence="1 2">14_TX</strain>
    </source>
</reference>
<organism evidence="1 2">
    <name type="scientific">Cytobacillus firmus</name>
    <name type="common">Bacillus firmus</name>
    <dbReference type="NCBI Taxonomy" id="1399"/>
    <lineage>
        <taxon>Bacteria</taxon>
        <taxon>Bacillati</taxon>
        <taxon>Bacillota</taxon>
        <taxon>Bacilli</taxon>
        <taxon>Bacillales</taxon>
        <taxon>Bacillaceae</taxon>
        <taxon>Cytobacillus</taxon>
    </lineage>
</organism>
<sequence>MGSGFSYVIGERKFVWRICEKRQRDKETGAVRKKRYDGANNLLDDANVGK</sequence>
<comment type="caution">
    <text evidence="1">The sequence shown here is derived from an EMBL/GenBank/DDBJ whole genome shotgun (WGS) entry which is preliminary data.</text>
</comment>
<proteinExistence type="predicted"/>
<accession>A0A366K205</accession>
<evidence type="ECO:0000313" key="2">
    <source>
        <dbReference type="Proteomes" id="UP000252731"/>
    </source>
</evidence>
<keyword evidence="2" id="KW-1185">Reference proteome</keyword>
<protein>
    <submittedName>
        <fullName evidence="1">Uncharacterized protein</fullName>
    </submittedName>
</protein>
<name>A0A366K205_CYTFI</name>
<dbReference type="Proteomes" id="UP000252731">
    <property type="component" value="Unassembled WGS sequence"/>
</dbReference>
<evidence type="ECO:0000313" key="1">
    <source>
        <dbReference type="EMBL" id="RBP95714.1"/>
    </source>
</evidence>
<gene>
    <name evidence="1" type="ORF">DFO70_10239</name>
</gene>